<protein>
    <submittedName>
        <fullName evidence="1">Unannotated protein</fullName>
    </submittedName>
</protein>
<proteinExistence type="predicted"/>
<accession>A0A6J6C213</accession>
<dbReference type="AlphaFoldDB" id="A0A6J6C213"/>
<gene>
    <name evidence="1" type="ORF">UFOPK1495_00415</name>
</gene>
<reference evidence="1" key="1">
    <citation type="submission" date="2020-05" db="EMBL/GenBank/DDBJ databases">
        <authorList>
            <person name="Chiriac C."/>
            <person name="Salcher M."/>
            <person name="Ghai R."/>
            <person name="Kavagutti S V."/>
        </authorList>
    </citation>
    <scope>NUCLEOTIDE SEQUENCE</scope>
</reference>
<evidence type="ECO:0000313" key="1">
    <source>
        <dbReference type="EMBL" id="CAB4544523.1"/>
    </source>
</evidence>
<dbReference type="EMBL" id="CAEZSU010000030">
    <property type="protein sequence ID" value="CAB4544523.1"/>
    <property type="molecule type" value="Genomic_DNA"/>
</dbReference>
<name>A0A6J6C213_9ZZZZ</name>
<sequence length="38" mass="4378">MHHHLAIGSEVDIEFDPIGPLRHRSSKGAERVAWRIRC</sequence>
<organism evidence="1">
    <name type="scientific">freshwater metagenome</name>
    <dbReference type="NCBI Taxonomy" id="449393"/>
    <lineage>
        <taxon>unclassified sequences</taxon>
        <taxon>metagenomes</taxon>
        <taxon>ecological metagenomes</taxon>
    </lineage>
</organism>